<gene>
    <name evidence="1" type="ORF">Klosneuvirus_5_77</name>
</gene>
<protein>
    <submittedName>
        <fullName evidence="1">Uncharacterized protein</fullName>
    </submittedName>
</protein>
<sequence>MRTLITKINDSCTNTNIAGLCTTTPPSTNSISIGNYDHNTISGYSNIISSGSSNIIGGVDNYAYGNIAIGTLATPLNDNIISGSYSFPATYSTSVSIPNYYSNEQMEKLEKRIKYLETKLEKVMELITDNKVMLNISI</sequence>
<organism evidence="1">
    <name type="scientific">Klosneuvirus KNV1</name>
    <dbReference type="NCBI Taxonomy" id="1977640"/>
    <lineage>
        <taxon>Viruses</taxon>
        <taxon>Varidnaviria</taxon>
        <taxon>Bamfordvirae</taxon>
        <taxon>Nucleocytoviricota</taxon>
        <taxon>Megaviricetes</taxon>
        <taxon>Imitervirales</taxon>
        <taxon>Mimiviridae</taxon>
        <taxon>Klosneuvirinae</taxon>
        <taxon>Klosneuvirus</taxon>
    </lineage>
</organism>
<name>A0A1V0SL02_9VIRU</name>
<reference evidence="1" key="1">
    <citation type="journal article" date="2017" name="Science">
        <title>Giant viruses with an expanded complement of translation system components.</title>
        <authorList>
            <person name="Schulz F."/>
            <person name="Yutin N."/>
            <person name="Ivanova N.N."/>
            <person name="Ortega D.R."/>
            <person name="Lee T.K."/>
            <person name="Vierheilig J."/>
            <person name="Daims H."/>
            <person name="Horn M."/>
            <person name="Wagner M."/>
            <person name="Jensen G.J."/>
            <person name="Kyrpides N.C."/>
            <person name="Koonin E.V."/>
            <person name="Woyke T."/>
        </authorList>
    </citation>
    <scope>NUCLEOTIDE SEQUENCE</scope>
    <source>
        <strain evidence="1">KNV1</strain>
    </source>
</reference>
<proteinExistence type="predicted"/>
<dbReference type="EMBL" id="KY684112">
    <property type="protein sequence ID" value="ARF12407.1"/>
    <property type="molecule type" value="Genomic_DNA"/>
</dbReference>
<accession>A0A1V0SL02</accession>
<evidence type="ECO:0000313" key="1">
    <source>
        <dbReference type="EMBL" id="ARF12407.1"/>
    </source>
</evidence>